<feature type="signal peptide" evidence="1">
    <location>
        <begin position="1"/>
        <end position="29"/>
    </location>
</feature>
<evidence type="ECO:0008006" key="4">
    <source>
        <dbReference type="Google" id="ProtNLM"/>
    </source>
</evidence>
<dbReference type="RefSeq" id="WP_145265478.1">
    <property type="nucleotide sequence ID" value="NZ_CP036316.1"/>
</dbReference>
<keyword evidence="1" id="KW-0732">Signal</keyword>
<dbReference type="OrthoDB" id="5456309at2"/>
<dbReference type="Pfam" id="PF07608">
    <property type="entry name" value="DUF1571"/>
    <property type="match status" value="1"/>
</dbReference>
<protein>
    <recommendedName>
        <fullName evidence="4">Outer membrane lipoprotein-sorting protein</fullName>
    </recommendedName>
</protein>
<keyword evidence="3" id="KW-1185">Reference proteome</keyword>
<feature type="chain" id="PRO_5021866948" description="Outer membrane lipoprotein-sorting protein" evidence="1">
    <location>
        <begin position="30"/>
        <end position="257"/>
    </location>
</feature>
<dbReference type="AlphaFoldDB" id="A0A517TDG9"/>
<accession>A0A517TDG9</accession>
<sequence length="257" mass="29436" precursor="true">MSARNLRHSLIALLILATLPVFTPQIASAEDNPLAPAIAWAKRSQQAVQQMEDYTAVFNKREEINGGYVQFQTQIKFRREPFSVYMIFINRENAGREVMFVDGQYENKLQAHDTGIKSLIGTVSIDPQGTLALRESRYPITRIGMENLITAIIAQWNREMAVGGTEVKYYQEAKLLDRPVLVIETSHAEKKPEFRTQKTRVWIDKETYLPVRVQQYDWSNTPGQVGPLVEDYAYTKIQPNVGLTDQDFDTRNPAYSF</sequence>
<organism evidence="2 3">
    <name type="scientific">Calycomorphotria hydatis</name>
    <dbReference type="NCBI Taxonomy" id="2528027"/>
    <lineage>
        <taxon>Bacteria</taxon>
        <taxon>Pseudomonadati</taxon>
        <taxon>Planctomycetota</taxon>
        <taxon>Planctomycetia</taxon>
        <taxon>Planctomycetales</taxon>
        <taxon>Planctomycetaceae</taxon>
        <taxon>Calycomorphotria</taxon>
    </lineage>
</organism>
<name>A0A517TDG9_9PLAN</name>
<evidence type="ECO:0000313" key="3">
    <source>
        <dbReference type="Proteomes" id="UP000319976"/>
    </source>
</evidence>
<dbReference type="InterPro" id="IPR011465">
    <property type="entry name" value="DUF1571"/>
</dbReference>
<evidence type="ECO:0000256" key="1">
    <source>
        <dbReference type="SAM" id="SignalP"/>
    </source>
</evidence>
<gene>
    <name evidence="2" type="ORF">V22_36800</name>
</gene>
<dbReference type="Gene3D" id="2.50.20.10">
    <property type="entry name" value="Lipoprotein localisation LolA/LolB/LppX"/>
    <property type="match status" value="1"/>
</dbReference>
<dbReference type="EMBL" id="CP036316">
    <property type="protein sequence ID" value="QDT66413.1"/>
    <property type="molecule type" value="Genomic_DNA"/>
</dbReference>
<dbReference type="KEGG" id="chya:V22_36800"/>
<proteinExistence type="predicted"/>
<dbReference type="Proteomes" id="UP000319976">
    <property type="component" value="Chromosome"/>
</dbReference>
<evidence type="ECO:0000313" key="2">
    <source>
        <dbReference type="EMBL" id="QDT66413.1"/>
    </source>
</evidence>
<reference evidence="2 3" key="1">
    <citation type="submission" date="2019-02" db="EMBL/GenBank/DDBJ databases">
        <title>Deep-cultivation of Planctomycetes and their phenomic and genomic characterization uncovers novel biology.</title>
        <authorList>
            <person name="Wiegand S."/>
            <person name="Jogler M."/>
            <person name="Boedeker C."/>
            <person name="Pinto D."/>
            <person name="Vollmers J."/>
            <person name="Rivas-Marin E."/>
            <person name="Kohn T."/>
            <person name="Peeters S.H."/>
            <person name="Heuer A."/>
            <person name="Rast P."/>
            <person name="Oberbeckmann S."/>
            <person name="Bunk B."/>
            <person name="Jeske O."/>
            <person name="Meyerdierks A."/>
            <person name="Storesund J.E."/>
            <person name="Kallscheuer N."/>
            <person name="Luecker S."/>
            <person name="Lage O.M."/>
            <person name="Pohl T."/>
            <person name="Merkel B.J."/>
            <person name="Hornburger P."/>
            <person name="Mueller R.-W."/>
            <person name="Bruemmer F."/>
            <person name="Labrenz M."/>
            <person name="Spormann A.M."/>
            <person name="Op den Camp H."/>
            <person name="Overmann J."/>
            <person name="Amann R."/>
            <person name="Jetten M.S.M."/>
            <person name="Mascher T."/>
            <person name="Medema M.H."/>
            <person name="Devos D.P."/>
            <person name="Kaster A.-K."/>
            <person name="Ovreas L."/>
            <person name="Rohde M."/>
            <person name="Galperin M.Y."/>
            <person name="Jogler C."/>
        </authorList>
    </citation>
    <scope>NUCLEOTIDE SEQUENCE [LARGE SCALE GENOMIC DNA]</scope>
    <source>
        <strain evidence="2 3">V22</strain>
    </source>
</reference>